<feature type="transmembrane region" description="Helical" evidence="1">
    <location>
        <begin position="31"/>
        <end position="52"/>
    </location>
</feature>
<evidence type="ECO:0000256" key="1">
    <source>
        <dbReference type="SAM" id="Phobius"/>
    </source>
</evidence>
<comment type="caution">
    <text evidence="2">The sequence shown here is derived from an EMBL/GenBank/DDBJ whole genome shotgun (WGS) entry which is preliminary data.</text>
</comment>
<keyword evidence="1" id="KW-0812">Transmembrane</keyword>
<proteinExistence type="predicted"/>
<dbReference type="EMBL" id="JAATIP010000126">
    <property type="protein sequence ID" value="KAF4369568.1"/>
    <property type="molecule type" value="Genomic_DNA"/>
</dbReference>
<accession>A0A7J6FFZ8</accession>
<reference evidence="2 3" key="1">
    <citation type="journal article" date="2020" name="bioRxiv">
        <title>Sequence and annotation of 42 cannabis genomes reveals extensive copy number variation in cannabinoid synthesis and pathogen resistance genes.</title>
        <authorList>
            <person name="Mckernan K.J."/>
            <person name="Helbert Y."/>
            <person name="Kane L.T."/>
            <person name="Ebling H."/>
            <person name="Zhang L."/>
            <person name="Liu B."/>
            <person name="Eaton Z."/>
            <person name="Mclaughlin S."/>
            <person name="Kingan S."/>
            <person name="Baybayan P."/>
            <person name="Concepcion G."/>
            <person name="Jordan M."/>
            <person name="Riva A."/>
            <person name="Barbazuk W."/>
            <person name="Harkins T."/>
        </authorList>
    </citation>
    <scope>NUCLEOTIDE SEQUENCE [LARGE SCALE GENOMIC DNA]</scope>
    <source>
        <strain evidence="3">cv. Jamaican Lion 4</strain>
        <tissue evidence="2">Leaf</tissue>
    </source>
</reference>
<protein>
    <submittedName>
        <fullName evidence="2">Uncharacterized protein</fullName>
    </submittedName>
</protein>
<evidence type="ECO:0000313" key="3">
    <source>
        <dbReference type="Proteomes" id="UP000525078"/>
    </source>
</evidence>
<dbReference type="Proteomes" id="UP000525078">
    <property type="component" value="Unassembled WGS sequence"/>
</dbReference>
<name>A0A7J6FFZ8_CANSA</name>
<gene>
    <name evidence="2" type="ORF">F8388_019437</name>
</gene>
<keyword evidence="1" id="KW-1133">Transmembrane helix</keyword>
<dbReference type="AlphaFoldDB" id="A0A7J6FFZ8"/>
<sequence length="160" mass="18250">MADAFFVPFFSSLNFNTHGHNMSTDQVDRQLQNYVIILSSCGFASFGAYLLLFDISAMSLTSNDVIHDRTNPHHHAHPPSGQHDSTFDHHYQHLSTKMVGDVLQDQPERGKRRDHYPVIQSQGDRDMTTVTRAVYVKESTDEGEGQRDHVDHSVEAYRHL</sequence>
<evidence type="ECO:0000313" key="2">
    <source>
        <dbReference type="EMBL" id="KAF4369568.1"/>
    </source>
</evidence>
<keyword evidence="1" id="KW-0472">Membrane</keyword>
<organism evidence="2 3">
    <name type="scientific">Cannabis sativa</name>
    <name type="common">Hemp</name>
    <name type="synonym">Marijuana</name>
    <dbReference type="NCBI Taxonomy" id="3483"/>
    <lineage>
        <taxon>Eukaryota</taxon>
        <taxon>Viridiplantae</taxon>
        <taxon>Streptophyta</taxon>
        <taxon>Embryophyta</taxon>
        <taxon>Tracheophyta</taxon>
        <taxon>Spermatophyta</taxon>
        <taxon>Magnoliopsida</taxon>
        <taxon>eudicotyledons</taxon>
        <taxon>Gunneridae</taxon>
        <taxon>Pentapetalae</taxon>
        <taxon>rosids</taxon>
        <taxon>fabids</taxon>
        <taxon>Rosales</taxon>
        <taxon>Cannabaceae</taxon>
        <taxon>Cannabis</taxon>
    </lineage>
</organism>